<accession>A0A1K2IXI9</accession>
<feature type="transmembrane region" description="Helical" evidence="1">
    <location>
        <begin position="6"/>
        <end position="24"/>
    </location>
</feature>
<dbReference type="AlphaFoldDB" id="A0A1K2IXI9"/>
<keyword evidence="1" id="KW-1133">Transmembrane helix</keyword>
<keyword evidence="1" id="KW-0472">Membrane</keyword>
<feature type="transmembrane region" description="Helical" evidence="1">
    <location>
        <begin position="57"/>
        <end position="76"/>
    </location>
</feature>
<evidence type="ECO:0000313" key="2">
    <source>
        <dbReference type="EMBL" id="SFZ97140.1"/>
    </source>
</evidence>
<name>A0A1K2IXI9_9FLAO</name>
<proteinExistence type="predicted"/>
<sequence length="84" mass="9380">MNLKPIIAWTFGGSLLLSLLYFILSKSLDCSTPITGMWQGFNATKNSFCSVIDAVKMLAYGGFIISAVLYLIHYFGSDDKYPHY</sequence>
<dbReference type="RefSeq" id="WP_072412976.1">
    <property type="nucleotide sequence ID" value="NZ_FPKW01000046.1"/>
</dbReference>
<dbReference type="STRING" id="1612149.SAMN05216324_1462"/>
<reference evidence="3" key="1">
    <citation type="submission" date="2016-10" db="EMBL/GenBank/DDBJ databases">
        <authorList>
            <person name="Varghese N."/>
            <person name="Submissions S."/>
        </authorList>
    </citation>
    <scope>NUCLEOTIDE SEQUENCE [LARGE SCALE GENOMIC DNA]</scope>
    <source>
        <strain evidence="3">SUR2</strain>
    </source>
</reference>
<gene>
    <name evidence="2" type="ORF">SAMN05216324_1462</name>
</gene>
<dbReference type="EMBL" id="FPKW01000046">
    <property type="protein sequence ID" value="SFZ97140.1"/>
    <property type="molecule type" value="Genomic_DNA"/>
</dbReference>
<dbReference type="Proteomes" id="UP000182034">
    <property type="component" value="Unassembled WGS sequence"/>
</dbReference>
<evidence type="ECO:0000313" key="3">
    <source>
        <dbReference type="Proteomes" id="UP000182034"/>
    </source>
</evidence>
<keyword evidence="1" id="KW-0812">Transmembrane</keyword>
<keyword evidence="3" id="KW-1185">Reference proteome</keyword>
<organism evidence="2 3">
    <name type="scientific">Chryseobacterium limigenitum</name>
    <dbReference type="NCBI Taxonomy" id="1612149"/>
    <lineage>
        <taxon>Bacteria</taxon>
        <taxon>Pseudomonadati</taxon>
        <taxon>Bacteroidota</taxon>
        <taxon>Flavobacteriia</taxon>
        <taxon>Flavobacteriales</taxon>
        <taxon>Weeksellaceae</taxon>
        <taxon>Chryseobacterium group</taxon>
        <taxon>Chryseobacterium</taxon>
    </lineage>
</organism>
<protein>
    <submittedName>
        <fullName evidence="2">Uncharacterized protein</fullName>
    </submittedName>
</protein>
<evidence type="ECO:0000256" key="1">
    <source>
        <dbReference type="SAM" id="Phobius"/>
    </source>
</evidence>